<dbReference type="InterPro" id="IPR006176">
    <property type="entry name" value="3-OHacyl-CoA_DH_NAD-bd"/>
</dbReference>
<comment type="similarity">
    <text evidence="1">Belongs to the 3-hydroxyacyl-CoA dehydrogenase family.</text>
</comment>
<protein>
    <submittedName>
        <fullName evidence="5">3-hydroxyacyl-CoA dehydrogenase</fullName>
    </submittedName>
</protein>
<dbReference type="AlphaFoldDB" id="I3YW93"/>
<dbReference type="Gene3D" id="1.10.1040.10">
    <property type="entry name" value="N-(1-d-carboxylethyl)-l-norvaline Dehydrogenase, domain 2"/>
    <property type="match status" value="2"/>
</dbReference>
<dbReference type="Proteomes" id="UP000006049">
    <property type="component" value="Chromosome"/>
</dbReference>
<dbReference type="Gene3D" id="3.40.50.720">
    <property type="entry name" value="NAD(P)-binding Rossmann-like Domain"/>
    <property type="match status" value="1"/>
</dbReference>
<dbReference type="InterPro" id="IPR013328">
    <property type="entry name" value="6PGD_dom2"/>
</dbReference>
<dbReference type="InterPro" id="IPR008927">
    <property type="entry name" value="6-PGluconate_DH-like_C_sf"/>
</dbReference>
<dbReference type="GO" id="GO:0006635">
    <property type="term" value="P:fatty acid beta-oxidation"/>
    <property type="evidence" value="ECO:0007669"/>
    <property type="project" value="TreeGrafter"/>
</dbReference>
<evidence type="ECO:0000259" key="4">
    <source>
        <dbReference type="Pfam" id="PF02737"/>
    </source>
</evidence>
<dbReference type="PROSITE" id="PS51257">
    <property type="entry name" value="PROKAR_LIPOPROTEIN"/>
    <property type="match status" value="1"/>
</dbReference>
<dbReference type="SUPFAM" id="SSF51735">
    <property type="entry name" value="NAD(P)-binding Rossmann-fold domains"/>
    <property type="match status" value="1"/>
</dbReference>
<evidence type="ECO:0000313" key="6">
    <source>
        <dbReference type="Proteomes" id="UP000006049"/>
    </source>
</evidence>
<dbReference type="PROSITE" id="PS00067">
    <property type="entry name" value="3HCDH"/>
    <property type="match status" value="1"/>
</dbReference>
<feature type="domain" description="3-hydroxyacyl-CoA dehydrogenase C-terminal" evidence="3">
    <location>
        <begin position="185"/>
        <end position="282"/>
    </location>
</feature>
<reference evidence="5 6" key="1">
    <citation type="submission" date="2012-06" db="EMBL/GenBank/DDBJ databases">
        <title>The complete genome of Aequorivita sublithincola DSM 14238.</title>
        <authorList>
            <consortium name="US DOE Joint Genome Institute (JGI-PGF)"/>
            <person name="Lucas S."/>
            <person name="Copeland A."/>
            <person name="Lapidus A."/>
            <person name="Goodwin L."/>
            <person name="Pitluck S."/>
            <person name="Peters L."/>
            <person name="Munk A.C.C."/>
            <person name="Kyrpides N."/>
            <person name="Mavromatis K."/>
            <person name="Pagani I."/>
            <person name="Ivanova N."/>
            <person name="Ovchinnikova G."/>
            <person name="Zeytun A."/>
            <person name="Detter J.C."/>
            <person name="Han C."/>
            <person name="Land M."/>
            <person name="Hauser L."/>
            <person name="Markowitz V."/>
            <person name="Cheng J.-F."/>
            <person name="Hugenholtz P."/>
            <person name="Woyke T."/>
            <person name="Wu D."/>
            <person name="Tindall B."/>
            <person name="Faehnrich R."/>
            <person name="Brambilla E."/>
            <person name="Klenk H.-P."/>
            <person name="Eisen J.A."/>
        </authorList>
    </citation>
    <scope>NUCLEOTIDE SEQUENCE [LARGE SCALE GENOMIC DNA]</scope>
    <source>
        <strain evidence="6">DSM 14238 / LMG 21431 / ACAM 643 / 9-3</strain>
    </source>
</reference>
<dbReference type="InterPro" id="IPR006180">
    <property type="entry name" value="3-OHacyl-CoA_DH_CS"/>
</dbReference>
<evidence type="ECO:0000313" key="5">
    <source>
        <dbReference type="EMBL" id="AFL81261.1"/>
    </source>
</evidence>
<dbReference type="PANTHER" id="PTHR48075:SF5">
    <property type="entry name" value="3-HYDROXYBUTYRYL-COA DEHYDROGENASE"/>
    <property type="match status" value="1"/>
</dbReference>
<dbReference type="InterPro" id="IPR006108">
    <property type="entry name" value="3HC_DH_C"/>
</dbReference>
<dbReference type="InterPro" id="IPR036291">
    <property type="entry name" value="NAD(P)-bd_dom_sf"/>
</dbReference>
<keyword evidence="6" id="KW-1185">Reference proteome</keyword>
<keyword evidence="2" id="KW-0560">Oxidoreductase</keyword>
<feature type="domain" description="3-hydroxyacyl-CoA dehydrogenase NAD binding" evidence="4">
    <location>
        <begin position="5"/>
        <end position="183"/>
    </location>
</feature>
<dbReference type="Pfam" id="PF02737">
    <property type="entry name" value="3HCDH_N"/>
    <property type="match status" value="1"/>
</dbReference>
<dbReference type="GO" id="GO:0008691">
    <property type="term" value="F:3-hydroxybutyryl-CoA dehydrogenase activity"/>
    <property type="evidence" value="ECO:0007669"/>
    <property type="project" value="TreeGrafter"/>
</dbReference>
<dbReference type="PANTHER" id="PTHR48075">
    <property type="entry name" value="3-HYDROXYACYL-COA DEHYDROGENASE FAMILY PROTEIN"/>
    <property type="match status" value="1"/>
</dbReference>
<sequence>MIKIVGIIGAGTMGAGIAQVAATAGCSVKLYDTKTDALEKAKTDLEKIMTRLVEKGKINSEEKNRIQNNIKYVNTLKELKDSDLTIEAIVENIDIKKNVFSTLEKFVSDECIIASNTSSLSIASIAASLQKPERCIGIHFFNPAPLMKLVEVIPAIQTSYETLETAMDTIASWKKTVAVAKDTPGFIVNRVARPFYGEALRIYEEGNASFSEIDSAMKEIGGFRMGPFELMDFIGNDVNYTVTETVFEAFYFDPRYRPAFTQKRFSEAGYLGRKSGIGYYEYDKNGNLVKDSDINSNVIDSSISNKIFERVLVMLINEAADALFWNIASAEDIDSAMTKAVNYPKGLLAWADEKGIDWCVKKMDELYDEYHEDRYRCSPLLRKMNRENKTFF</sequence>
<accession>I3YW93</accession>
<evidence type="ECO:0000256" key="2">
    <source>
        <dbReference type="ARBA" id="ARBA00023002"/>
    </source>
</evidence>
<dbReference type="RefSeq" id="WP_014782516.1">
    <property type="nucleotide sequence ID" value="NC_018013.1"/>
</dbReference>
<name>I3YW93_AEQSU</name>
<dbReference type="eggNOG" id="COG1250">
    <property type="taxonomic scope" value="Bacteria"/>
</dbReference>
<proteinExistence type="inferred from homology"/>
<organism evidence="5 6">
    <name type="scientific">Aequorivita sublithincola (strain DSM 14238 / LMG 21431 / ACAM 643 / 9-3)</name>
    <dbReference type="NCBI Taxonomy" id="746697"/>
    <lineage>
        <taxon>Bacteria</taxon>
        <taxon>Pseudomonadati</taxon>
        <taxon>Bacteroidota</taxon>
        <taxon>Flavobacteriia</taxon>
        <taxon>Flavobacteriales</taxon>
        <taxon>Flavobacteriaceae</taxon>
        <taxon>Aequorivita</taxon>
    </lineage>
</organism>
<dbReference type="EMBL" id="CP003280">
    <property type="protein sequence ID" value="AFL81261.1"/>
    <property type="molecule type" value="Genomic_DNA"/>
</dbReference>
<dbReference type="FunFam" id="3.40.50.720:FF:000009">
    <property type="entry name" value="Fatty oxidation complex, alpha subunit"/>
    <property type="match status" value="1"/>
</dbReference>
<dbReference type="SUPFAM" id="SSF48179">
    <property type="entry name" value="6-phosphogluconate dehydrogenase C-terminal domain-like"/>
    <property type="match status" value="2"/>
</dbReference>
<dbReference type="OrthoDB" id="9771883at2"/>
<evidence type="ECO:0000256" key="1">
    <source>
        <dbReference type="ARBA" id="ARBA00009463"/>
    </source>
</evidence>
<dbReference type="STRING" id="746697.Aeqsu_1782"/>
<dbReference type="KEGG" id="asl:Aeqsu_1782"/>
<dbReference type="PATRIC" id="fig|746697.3.peg.1812"/>
<dbReference type="HOGENOM" id="CLU_009834_2_0_10"/>
<dbReference type="GO" id="GO:0070403">
    <property type="term" value="F:NAD+ binding"/>
    <property type="evidence" value="ECO:0007669"/>
    <property type="project" value="InterPro"/>
</dbReference>
<gene>
    <name evidence="5" type="ordered locus">Aeqsu_1782</name>
</gene>
<evidence type="ECO:0000259" key="3">
    <source>
        <dbReference type="Pfam" id="PF00725"/>
    </source>
</evidence>
<feature type="domain" description="3-hydroxyacyl-CoA dehydrogenase C-terminal" evidence="3">
    <location>
        <begin position="308"/>
        <end position="389"/>
    </location>
</feature>
<dbReference type="Pfam" id="PF00725">
    <property type="entry name" value="3HCDH"/>
    <property type="match status" value="2"/>
</dbReference>